<evidence type="ECO:0000313" key="2">
    <source>
        <dbReference type="EMBL" id="KAK2176324.1"/>
    </source>
</evidence>
<name>A0AAD9KS10_RIDPI</name>
<gene>
    <name evidence="2" type="ORF">NP493_670g01041</name>
</gene>
<protein>
    <recommendedName>
        <fullName evidence="4">PhoPQ-activated pathogenicity-related protein</fullName>
    </recommendedName>
</protein>
<comment type="caution">
    <text evidence="2">The sequence shown here is derived from an EMBL/GenBank/DDBJ whole genome shotgun (WGS) entry which is preliminary data.</text>
</comment>
<evidence type="ECO:0000313" key="3">
    <source>
        <dbReference type="Proteomes" id="UP001209878"/>
    </source>
</evidence>
<keyword evidence="3" id="KW-1185">Reference proteome</keyword>
<feature type="signal peptide" evidence="1">
    <location>
        <begin position="1"/>
        <end position="16"/>
    </location>
</feature>
<keyword evidence="1" id="KW-0732">Signal</keyword>
<proteinExistence type="predicted"/>
<dbReference type="AlphaFoldDB" id="A0AAD9KS10"/>
<accession>A0AAD9KS10</accession>
<dbReference type="EMBL" id="JAODUO010000669">
    <property type="protein sequence ID" value="KAK2176324.1"/>
    <property type="molecule type" value="Genomic_DNA"/>
</dbReference>
<organism evidence="2 3">
    <name type="scientific">Ridgeia piscesae</name>
    <name type="common">Tubeworm</name>
    <dbReference type="NCBI Taxonomy" id="27915"/>
    <lineage>
        <taxon>Eukaryota</taxon>
        <taxon>Metazoa</taxon>
        <taxon>Spiralia</taxon>
        <taxon>Lophotrochozoa</taxon>
        <taxon>Annelida</taxon>
        <taxon>Polychaeta</taxon>
        <taxon>Sedentaria</taxon>
        <taxon>Canalipalpata</taxon>
        <taxon>Sabellida</taxon>
        <taxon>Siboglinidae</taxon>
        <taxon>Ridgeia</taxon>
    </lineage>
</organism>
<dbReference type="PANTHER" id="PTHR31497">
    <property type="entry name" value="AUTOCRINE PROLIFERATION REPRESSOR PROTEIN A"/>
    <property type="match status" value="1"/>
</dbReference>
<dbReference type="Pfam" id="PF10142">
    <property type="entry name" value="PhoPQ_related"/>
    <property type="match status" value="1"/>
</dbReference>
<sequence>MFRLALLSCLLCLARAVGWDTVTPLDAYIARPDPHYKWQFIAQPSSGDDSVNSYVVNMTSQKWKDESVLDRPIWWHYLIINIPKNLQVKDAATLFVGGGHNSGSRIPTPGNDQFAALAVSLAKKSGAVTGYLKQIPNQPIVFKDDPLQKSRSEDSLIAYTWRRFIEDTSDPEILLRMPMTKAGVRAMDTMTDFCKQKDVTNDISEFLIGGASKRGWTAWTLAAVDKRVIGLVPMVMDLVNMQPPYRTENIPTYLDNPNMTKMADIIDPYCKSVGASNMSPDN</sequence>
<dbReference type="Proteomes" id="UP001209878">
    <property type="component" value="Unassembled WGS sequence"/>
</dbReference>
<reference evidence="2" key="1">
    <citation type="journal article" date="2023" name="Mol. Biol. Evol.">
        <title>Third-Generation Sequencing Reveals the Adaptive Role of the Epigenome in Three Deep-Sea Polychaetes.</title>
        <authorList>
            <person name="Perez M."/>
            <person name="Aroh O."/>
            <person name="Sun Y."/>
            <person name="Lan Y."/>
            <person name="Juniper S.K."/>
            <person name="Young C.R."/>
            <person name="Angers B."/>
            <person name="Qian P.Y."/>
        </authorList>
    </citation>
    <scope>NUCLEOTIDE SEQUENCE</scope>
    <source>
        <strain evidence="2">R07B-5</strain>
    </source>
</reference>
<evidence type="ECO:0000256" key="1">
    <source>
        <dbReference type="SAM" id="SignalP"/>
    </source>
</evidence>
<dbReference type="PANTHER" id="PTHR31497:SF0">
    <property type="entry name" value="AUTOCRINE PROLIFERATION REPRESSOR PROTEIN A"/>
    <property type="match status" value="1"/>
</dbReference>
<dbReference type="InterPro" id="IPR009199">
    <property type="entry name" value="PhoPQ-act_pathogen-rel_PqaA"/>
</dbReference>
<evidence type="ECO:0008006" key="4">
    <source>
        <dbReference type="Google" id="ProtNLM"/>
    </source>
</evidence>
<feature type="chain" id="PRO_5042107015" description="PhoPQ-activated pathogenicity-related protein" evidence="1">
    <location>
        <begin position="17"/>
        <end position="282"/>
    </location>
</feature>